<evidence type="ECO:0000313" key="17">
    <source>
        <dbReference type="Proteomes" id="UP000250796"/>
    </source>
</evidence>
<dbReference type="Gene3D" id="3.40.50.11030">
    <property type="entry name" value="Threonylcarbamoyl-AMP synthase, C-terminal domain"/>
    <property type="match status" value="1"/>
</dbReference>
<dbReference type="InterPro" id="IPR010923">
    <property type="entry name" value="T(6)A37_SUA5"/>
</dbReference>
<evidence type="ECO:0000256" key="11">
    <source>
        <dbReference type="ARBA" id="ARBA00029774"/>
    </source>
</evidence>
<dbReference type="PIRSF" id="PIRSF004930">
    <property type="entry name" value="Tln_factor_SUA5"/>
    <property type="match status" value="1"/>
</dbReference>
<dbReference type="NCBIfam" id="TIGR00057">
    <property type="entry name" value="L-threonylcarbamoyladenylate synthase"/>
    <property type="match status" value="1"/>
</dbReference>
<dbReference type="InterPro" id="IPR038385">
    <property type="entry name" value="Sua5/YwlC_C"/>
</dbReference>
<feature type="binding site" evidence="14">
    <location>
        <position position="123"/>
    </location>
    <ligand>
        <name>L-threonine</name>
        <dbReference type="ChEBI" id="CHEBI:57926"/>
    </ligand>
</feature>
<protein>
    <recommendedName>
        <fullName evidence="4 13">Threonylcarbamoyl-AMP synthase</fullName>
        <shortName evidence="13">TC-AMP synthase</shortName>
        <ecNumber evidence="3 13">2.7.7.87</ecNumber>
    </recommendedName>
    <alternativeName>
        <fullName evidence="11 13">L-threonylcarbamoyladenylate synthase</fullName>
    </alternativeName>
</protein>
<organism evidence="16 17">
    <name type="scientific">Mesotoga infera</name>
    <dbReference type="NCBI Taxonomy" id="1236046"/>
    <lineage>
        <taxon>Bacteria</taxon>
        <taxon>Thermotogati</taxon>
        <taxon>Thermotogota</taxon>
        <taxon>Thermotogae</taxon>
        <taxon>Kosmotogales</taxon>
        <taxon>Kosmotogaceae</taxon>
        <taxon>Mesotoga</taxon>
    </lineage>
</organism>
<accession>A0A7Z7PQ19</accession>
<feature type="binding site" evidence="14">
    <location>
        <position position="183"/>
    </location>
    <ligand>
        <name>L-threonine</name>
        <dbReference type="ChEBI" id="CHEBI:57926"/>
    </ligand>
</feature>
<comment type="catalytic activity">
    <reaction evidence="12 13">
        <text>L-threonine + hydrogencarbonate + ATP = L-threonylcarbamoyladenylate + diphosphate + H2O</text>
        <dbReference type="Rhea" id="RHEA:36407"/>
        <dbReference type="ChEBI" id="CHEBI:15377"/>
        <dbReference type="ChEBI" id="CHEBI:17544"/>
        <dbReference type="ChEBI" id="CHEBI:30616"/>
        <dbReference type="ChEBI" id="CHEBI:33019"/>
        <dbReference type="ChEBI" id="CHEBI:57926"/>
        <dbReference type="ChEBI" id="CHEBI:73682"/>
        <dbReference type="EC" id="2.7.7.87"/>
    </reaction>
</comment>
<dbReference type="InterPro" id="IPR017945">
    <property type="entry name" value="DHBP_synth_RibB-like_a/b_dom"/>
</dbReference>
<dbReference type="GO" id="GO:0006450">
    <property type="term" value="P:regulation of translational fidelity"/>
    <property type="evidence" value="ECO:0007669"/>
    <property type="project" value="TreeGrafter"/>
</dbReference>
<keyword evidence="6 13" id="KW-0808">Transferase</keyword>
<evidence type="ECO:0000256" key="4">
    <source>
        <dbReference type="ARBA" id="ARBA00015492"/>
    </source>
</evidence>
<dbReference type="KEGG" id="minf:MESINF_0521"/>
<reference evidence="16 17" key="1">
    <citation type="submission" date="2017-01" db="EMBL/GenBank/DDBJ databases">
        <authorList>
            <person name="Erauso G."/>
        </authorList>
    </citation>
    <scope>NUCLEOTIDE SEQUENCE [LARGE SCALE GENOMIC DNA]</scope>
    <source>
        <strain evidence="16">MESINF1</strain>
    </source>
</reference>
<name>A0A7Z7PQ19_9BACT</name>
<evidence type="ECO:0000256" key="14">
    <source>
        <dbReference type="PIRSR" id="PIRSR004930-1"/>
    </source>
</evidence>
<feature type="binding site" evidence="14">
    <location>
        <position position="64"/>
    </location>
    <ligand>
        <name>ATP</name>
        <dbReference type="ChEBI" id="CHEBI:30616"/>
    </ligand>
</feature>
<evidence type="ECO:0000256" key="9">
    <source>
        <dbReference type="ARBA" id="ARBA00022741"/>
    </source>
</evidence>
<feature type="domain" description="YrdC-like" evidence="15">
    <location>
        <begin position="15"/>
        <end position="201"/>
    </location>
</feature>
<feature type="binding site" evidence="14">
    <location>
        <position position="197"/>
    </location>
    <ligand>
        <name>ATP</name>
        <dbReference type="ChEBI" id="CHEBI:30616"/>
    </ligand>
</feature>
<dbReference type="InterPro" id="IPR050156">
    <property type="entry name" value="TC-AMP_synthase_SUA5"/>
</dbReference>
<proteinExistence type="inferred from homology"/>
<evidence type="ECO:0000256" key="10">
    <source>
        <dbReference type="ARBA" id="ARBA00022840"/>
    </source>
</evidence>
<feature type="binding site" evidence="14">
    <location>
        <position position="153"/>
    </location>
    <ligand>
        <name>ATP</name>
        <dbReference type="ChEBI" id="CHEBI:30616"/>
    </ligand>
</feature>
<evidence type="ECO:0000256" key="5">
    <source>
        <dbReference type="ARBA" id="ARBA00022490"/>
    </source>
</evidence>
<keyword evidence="8 13" id="KW-0548">Nucleotidyltransferase</keyword>
<keyword evidence="17" id="KW-1185">Reference proteome</keyword>
<dbReference type="Pfam" id="PF03481">
    <property type="entry name" value="Sua5_C"/>
    <property type="match status" value="1"/>
</dbReference>
<comment type="function">
    <text evidence="13">Required for the formation of a threonylcarbamoyl group on adenosine at position 37 (t(6)A37) in tRNAs that read codons beginning with adenine.</text>
</comment>
<dbReference type="FunFam" id="3.90.870.10:FF:000009">
    <property type="entry name" value="Threonylcarbamoyl-AMP synthase, putative"/>
    <property type="match status" value="1"/>
</dbReference>
<keyword evidence="9 13" id="KW-0547">Nucleotide-binding</keyword>
<dbReference type="GO" id="GO:0061710">
    <property type="term" value="F:L-threonylcarbamoyladenylate synthase"/>
    <property type="evidence" value="ECO:0007669"/>
    <property type="project" value="UniProtKB-EC"/>
</dbReference>
<dbReference type="EMBL" id="LS974202">
    <property type="protein sequence ID" value="SSC11970.1"/>
    <property type="molecule type" value="Genomic_DNA"/>
</dbReference>
<dbReference type="Gene3D" id="3.90.870.10">
    <property type="entry name" value="DHBP synthase"/>
    <property type="match status" value="1"/>
</dbReference>
<evidence type="ECO:0000256" key="12">
    <source>
        <dbReference type="ARBA" id="ARBA00048366"/>
    </source>
</evidence>
<keyword evidence="5 13" id="KW-0963">Cytoplasm</keyword>
<dbReference type="Pfam" id="PF01300">
    <property type="entry name" value="Sua5_yciO_yrdC"/>
    <property type="match status" value="1"/>
</dbReference>
<feature type="binding site" evidence="14">
    <location>
        <position position="60"/>
    </location>
    <ligand>
        <name>ATP</name>
        <dbReference type="ChEBI" id="CHEBI:30616"/>
    </ligand>
</feature>
<evidence type="ECO:0000313" key="16">
    <source>
        <dbReference type="EMBL" id="SSC11970.1"/>
    </source>
</evidence>
<sequence length="345" mass="37505">MQTEMIRLDPENPGIEGIEKAAGLIKAGELVVFPTETVYGLGASAFDPGAVEKIYRAKGRPQDNPLIVHVSSLKMAAECTRQDLNRYSSILNVLWPGPVTLVFKKSEAIPARVTAGLDSVGLRFPSHPVAMRLIKAAGVPIAAPSANISGRPSPTSEEHVLEDMNGRVGGIILSGDTLFGLESTIVDLSRDKPTLLRPGPVDAERLGELLPGLEIPDFVRVREEYKGEALSPGMKYRHYSPEIPLILIEGSPGAVVSRAGILARRDKSVVLCSQELADYYPVHVKKVVLGSRNDLYAVASGLFKALRDRDNLNYTQIISEPFPETGIGLAIMNRLRKAAWRIDRV</sequence>
<feature type="binding site" evidence="14">
    <location>
        <position position="143"/>
    </location>
    <ligand>
        <name>L-threonine</name>
        <dbReference type="ChEBI" id="CHEBI:57926"/>
    </ligand>
</feature>
<comment type="subcellular location">
    <subcellularLocation>
        <location evidence="1 13">Cytoplasm</location>
    </subcellularLocation>
</comment>
<keyword evidence="7 13" id="KW-0819">tRNA processing</keyword>
<feature type="binding site" evidence="14">
    <location>
        <position position="145"/>
    </location>
    <ligand>
        <name>ATP</name>
        <dbReference type="ChEBI" id="CHEBI:30616"/>
    </ligand>
</feature>
<dbReference type="GO" id="GO:0000049">
    <property type="term" value="F:tRNA binding"/>
    <property type="evidence" value="ECO:0007669"/>
    <property type="project" value="TreeGrafter"/>
</dbReference>
<feature type="binding site" evidence="14">
    <location>
        <position position="239"/>
    </location>
    <ligand>
        <name>ATP</name>
        <dbReference type="ChEBI" id="CHEBI:30616"/>
    </ligand>
</feature>
<dbReference type="GO" id="GO:0008033">
    <property type="term" value="P:tRNA processing"/>
    <property type="evidence" value="ECO:0007669"/>
    <property type="project" value="UniProtKB-KW"/>
</dbReference>
<evidence type="ECO:0000256" key="3">
    <source>
        <dbReference type="ARBA" id="ARBA00012584"/>
    </source>
</evidence>
<evidence type="ECO:0000256" key="2">
    <source>
        <dbReference type="ARBA" id="ARBA00007663"/>
    </source>
</evidence>
<dbReference type="GO" id="GO:0003725">
    <property type="term" value="F:double-stranded RNA binding"/>
    <property type="evidence" value="ECO:0007669"/>
    <property type="project" value="UniProtKB-UniRule"/>
</dbReference>
<dbReference type="SUPFAM" id="SSF55821">
    <property type="entry name" value="YrdC/RibB"/>
    <property type="match status" value="1"/>
</dbReference>
<dbReference type="PANTHER" id="PTHR17490">
    <property type="entry name" value="SUA5"/>
    <property type="match status" value="1"/>
</dbReference>
<dbReference type="PANTHER" id="PTHR17490:SF16">
    <property type="entry name" value="THREONYLCARBAMOYL-AMP SYNTHASE"/>
    <property type="match status" value="1"/>
</dbReference>
<dbReference type="Proteomes" id="UP000250796">
    <property type="component" value="Chromosome MESINF"/>
</dbReference>
<gene>
    <name evidence="16" type="primary">sua</name>
    <name evidence="16" type="ORF">MESINF_0521</name>
</gene>
<evidence type="ECO:0000256" key="6">
    <source>
        <dbReference type="ARBA" id="ARBA00022679"/>
    </source>
</evidence>
<dbReference type="RefSeq" id="WP_197712698.1">
    <property type="nucleotide sequence ID" value="NZ_LS974202.1"/>
</dbReference>
<dbReference type="AlphaFoldDB" id="A0A7Z7PQ19"/>
<comment type="similarity">
    <text evidence="2 13">Belongs to the SUA5 family.</text>
</comment>
<evidence type="ECO:0000256" key="13">
    <source>
        <dbReference type="PIRNR" id="PIRNR004930"/>
    </source>
</evidence>
<feature type="binding site" evidence="14">
    <location>
        <position position="69"/>
    </location>
    <ligand>
        <name>L-threonine</name>
        <dbReference type="ChEBI" id="CHEBI:57926"/>
    </ligand>
</feature>
<evidence type="ECO:0000256" key="7">
    <source>
        <dbReference type="ARBA" id="ARBA00022694"/>
    </source>
</evidence>
<evidence type="ECO:0000256" key="1">
    <source>
        <dbReference type="ARBA" id="ARBA00004496"/>
    </source>
</evidence>
<dbReference type="GO" id="GO:0005524">
    <property type="term" value="F:ATP binding"/>
    <property type="evidence" value="ECO:0007669"/>
    <property type="project" value="UniProtKB-UniRule"/>
</dbReference>
<dbReference type="EC" id="2.7.7.87" evidence="3 13"/>
<evidence type="ECO:0000259" key="15">
    <source>
        <dbReference type="PROSITE" id="PS51163"/>
    </source>
</evidence>
<dbReference type="InterPro" id="IPR005145">
    <property type="entry name" value="Sua5_C"/>
</dbReference>
<dbReference type="InterPro" id="IPR006070">
    <property type="entry name" value="Sua5-like_dom"/>
</dbReference>
<dbReference type="PROSITE" id="PS51163">
    <property type="entry name" value="YRDC"/>
    <property type="match status" value="1"/>
</dbReference>
<evidence type="ECO:0000256" key="8">
    <source>
        <dbReference type="ARBA" id="ARBA00022695"/>
    </source>
</evidence>
<dbReference type="GO" id="GO:0005737">
    <property type="term" value="C:cytoplasm"/>
    <property type="evidence" value="ECO:0007669"/>
    <property type="project" value="UniProtKB-SubCell"/>
</dbReference>
<keyword evidence="10 13" id="KW-0067">ATP-binding</keyword>
<feature type="binding site" evidence="14">
    <location>
        <position position="37"/>
    </location>
    <ligand>
        <name>L-threonine</name>
        <dbReference type="ChEBI" id="CHEBI:57926"/>
    </ligand>
</feature>